<dbReference type="Proteomes" id="UP001519332">
    <property type="component" value="Unassembled WGS sequence"/>
</dbReference>
<accession>A0ABS4TYT9</accession>
<evidence type="ECO:0000313" key="1">
    <source>
        <dbReference type="EMBL" id="MBP2329578.1"/>
    </source>
</evidence>
<protein>
    <submittedName>
        <fullName evidence="1">Uncharacterized protein</fullName>
    </submittedName>
</protein>
<comment type="caution">
    <text evidence="1">The sequence shown here is derived from an EMBL/GenBank/DDBJ whole genome shotgun (WGS) entry which is preliminary data.</text>
</comment>
<dbReference type="EMBL" id="JAGINW010000001">
    <property type="protein sequence ID" value="MBP2329578.1"/>
    <property type="molecule type" value="Genomic_DNA"/>
</dbReference>
<organism evidence="1 2">
    <name type="scientific">Kibdelosporangium banguiense</name>
    <dbReference type="NCBI Taxonomy" id="1365924"/>
    <lineage>
        <taxon>Bacteria</taxon>
        <taxon>Bacillati</taxon>
        <taxon>Actinomycetota</taxon>
        <taxon>Actinomycetes</taxon>
        <taxon>Pseudonocardiales</taxon>
        <taxon>Pseudonocardiaceae</taxon>
        <taxon>Kibdelosporangium</taxon>
    </lineage>
</organism>
<gene>
    <name evidence="1" type="ORF">JOF56_009963</name>
</gene>
<sequence>MKGHDTEAGTTNDLELECLASATPIWLCNLISGEF</sequence>
<reference evidence="1 2" key="1">
    <citation type="submission" date="2021-03" db="EMBL/GenBank/DDBJ databases">
        <title>Sequencing the genomes of 1000 actinobacteria strains.</title>
        <authorList>
            <person name="Klenk H.-P."/>
        </authorList>
    </citation>
    <scope>NUCLEOTIDE SEQUENCE [LARGE SCALE GENOMIC DNA]</scope>
    <source>
        <strain evidence="1 2">DSM 46670</strain>
    </source>
</reference>
<proteinExistence type="predicted"/>
<name>A0ABS4TYT9_9PSEU</name>
<evidence type="ECO:0000313" key="2">
    <source>
        <dbReference type="Proteomes" id="UP001519332"/>
    </source>
</evidence>
<keyword evidence="2" id="KW-1185">Reference proteome</keyword>